<gene>
    <name evidence="2" type="ORF">ACFSAH_13075</name>
</gene>
<sequence length="315" mass="35886">MAIIKLSLGERKRISMFFTCILLAFGAWVFYSLSMKYDYSVKTIATFKSLPQNKAFYPLQSDTVVLTVEGTGWQLLFNKLGNSISEIKVDLSSLERRNFVSIKEQLGPINEQFFSNQKVIKAQPDTLFFDFAARKVKRVPIRLVSDLTYKKQFGQSKEILLKPSHVTVTGPGDMLKKIDHWDTDTFTARSIERSVYSNVSLKKSIDANVSVFPNNVELRINVEEFTEKELEIPIKVVNNTKGYGVKLVPSSVKVYTMSSLSDYNSISDETITATVDLALWKDKNAIRLPVIIHNRNPFVKVSRLFPQQVDFMISK</sequence>
<evidence type="ECO:0000313" key="3">
    <source>
        <dbReference type="Proteomes" id="UP001597118"/>
    </source>
</evidence>
<keyword evidence="1" id="KW-0472">Membrane</keyword>
<evidence type="ECO:0000256" key="1">
    <source>
        <dbReference type="SAM" id="Phobius"/>
    </source>
</evidence>
<dbReference type="Gene3D" id="2.170.120.40">
    <property type="entry name" value="YbbR-like domain"/>
    <property type="match status" value="1"/>
</dbReference>
<dbReference type="EMBL" id="JBHUDG010000020">
    <property type="protein sequence ID" value="MFD1630816.1"/>
    <property type="molecule type" value="Genomic_DNA"/>
</dbReference>
<comment type="caution">
    <text evidence="2">The sequence shown here is derived from an EMBL/GenBank/DDBJ whole genome shotgun (WGS) entry which is preliminary data.</text>
</comment>
<organism evidence="2 3">
    <name type="scientific">Pseudopedobacter beijingensis</name>
    <dbReference type="NCBI Taxonomy" id="1207056"/>
    <lineage>
        <taxon>Bacteria</taxon>
        <taxon>Pseudomonadati</taxon>
        <taxon>Bacteroidota</taxon>
        <taxon>Sphingobacteriia</taxon>
        <taxon>Sphingobacteriales</taxon>
        <taxon>Sphingobacteriaceae</taxon>
        <taxon>Pseudopedobacter</taxon>
    </lineage>
</organism>
<dbReference type="InterPro" id="IPR053154">
    <property type="entry name" value="c-di-AMP_regulator"/>
</dbReference>
<dbReference type="RefSeq" id="WP_379663195.1">
    <property type="nucleotide sequence ID" value="NZ_JBHUDG010000020.1"/>
</dbReference>
<dbReference type="Gene3D" id="2.170.120.30">
    <property type="match status" value="1"/>
</dbReference>
<keyword evidence="1" id="KW-0812">Transmembrane</keyword>
<dbReference type="Proteomes" id="UP001597118">
    <property type="component" value="Unassembled WGS sequence"/>
</dbReference>
<keyword evidence="1" id="KW-1133">Transmembrane helix</keyword>
<keyword evidence="3" id="KW-1185">Reference proteome</keyword>
<protein>
    <submittedName>
        <fullName evidence="2">YbbR-like domain-containing protein</fullName>
    </submittedName>
</protein>
<evidence type="ECO:0000313" key="2">
    <source>
        <dbReference type="EMBL" id="MFD1630816.1"/>
    </source>
</evidence>
<reference evidence="3" key="1">
    <citation type="journal article" date="2019" name="Int. J. Syst. Evol. Microbiol.">
        <title>The Global Catalogue of Microorganisms (GCM) 10K type strain sequencing project: providing services to taxonomists for standard genome sequencing and annotation.</title>
        <authorList>
            <consortium name="The Broad Institute Genomics Platform"/>
            <consortium name="The Broad Institute Genome Sequencing Center for Infectious Disease"/>
            <person name="Wu L."/>
            <person name="Ma J."/>
        </authorList>
    </citation>
    <scope>NUCLEOTIDE SEQUENCE [LARGE SCALE GENOMIC DNA]</scope>
    <source>
        <strain evidence="3">CCUG 53762</strain>
    </source>
</reference>
<name>A0ABW4IGR2_9SPHI</name>
<accession>A0ABW4IGR2</accession>
<feature type="transmembrane region" description="Helical" evidence="1">
    <location>
        <begin position="14"/>
        <end position="33"/>
    </location>
</feature>
<dbReference type="PANTHER" id="PTHR37804:SF1">
    <property type="entry name" value="CDAA REGULATORY PROTEIN CDAR"/>
    <property type="match status" value="1"/>
</dbReference>
<proteinExistence type="predicted"/>
<dbReference type="PANTHER" id="PTHR37804">
    <property type="entry name" value="CDAA REGULATORY PROTEIN CDAR"/>
    <property type="match status" value="1"/>
</dbReference>